<dbReference type="RefSeq" id="WP_244356914.1">
    <property type="nucleotide sequence ID" value="NZ_JAJNNZ010000005.1"/>
</dbReference>
<dbReference type="Proteomes" id="UP001139488">
    <property type="component" value="Unassembled WGS sequence"/>
</dbReference>
<evidence type="ECO:0000313" key="2">
    <source>
        <dbReference type="EMBL" id="MCJ2376996.1"/>
    </source>
</evidence>
<keyword evidence="1" id="KW-0732">Signal</keyword>
<dbReference type="Gene3D" id="2.40.128.520">
    <property type="match status" value="1"/>
</dbReference>
<sequence length="118" mass="13177">MKILVTFFLTLWSMTALANSASIEGLWLAENKSTQIEISQTESGQWQGVVTSAPLKPELEGKQLLSAIVEVPDGYEGKVYAIRKAKHYDAEIKPVDNTLQIEVTAGFFSKTMIWTRIE</sequence>
<evidence type="ECO:0000313" key="3">
    <source>
        <dbReference type="Proteomes" id="UP001139488"/>
    </source>
</evidence>
<organism evidence="2 3">
    <name type="scientific">Vibrio gelatinilyticus</name>
    <dbReference type="NCBI Taxonomy" id="2893468"/>
    <lineage>
        <taxon>Bacteria</taxon>
        <taxon>Pseudomonadati</taxon>
        <taxon>Pseudomonadota</taxon>
        <taxon>Gammaproteobacteria</taxon>
        <taxon>Vibrionales</taxon>
        <taxon>Vibrionaceae</taxon>
        <taxon>Vibrio</taxon>
    </lineage>
</organism>
<gene>
    <name evidence="2" type="ORF">LNL84_09130</name>
</gene>
<dbReference type="EMBL" id="JAJNNZ010000005">
    <property type="protein sequence ID" value="MCJ2376996.1"/>
    <property type="molecule type" value="Genomic_DNA"/>
</dbReference>
<feature type="chain" id="PRO_5040970458" evidence="1">
    <location>
        <begin position="19"/>
        <end position="118"/>
    </location>
</feature>
<protein>
    <submittedName>
        <fullName evidence="2">DUF2147 domain-containing protein</fullName>
    </submittedName>
</protein>
<reference evidence="2" key="1">
    <citation type="submission" date="2021-11" db="EMBL/GenBank/DDBJ databases">
        <title>Vibrio ZSDE26 sp. nov. and Vibrio ZSDZ34 sp. nov., isolated from coastal seawater in Qingdao.</title>
        <authorList>
            <person name="Zhang P."/>
        </authorList>
    </citation>
    <scope>NUCLEOTIDE SEQUENCE</scope>
    <source>
        <strain evidence="2">ZSDZ34</strain>
    </source>
</reference>
<feature type="signal peptide" evidence="1">
    <location>
        <begin position="1"/>
        <end position="18"/>
    </location>
</feature>
<comment type="caution">
    <text evidence="2">The sequence shown here is derived from an EMBL/GenBank/DDBJ whole genome shotgun (WGS) entry which is preliminary data.</text>
</comment>
<dbReference type="AlphaFoldDB" id="A0A9X1WAZ1"/>
<name>A0A9X1WAZ1_9VIBR</name>
<evidence type="ECO:0000256" key="1">
    <source>
        <dbReference type="SAM" id="SignalP"/>
    </source>
</evidence>
<proteinExistence type="predicted"/>
<keyword evidence="3" id="KW-1185">Reference proteome</keyword>
<accession>A0A9X1WAZ1</accession>